<organism evidence="1 2">
    <name type="scientific">Actinomycetospora corticicola</name>
    <dbReference type="NCBI Taxonomy" id="663602"/>
    <lineage>
        <taxon>Bacteria</taxon>
        <taxon>Bacillati</taxon>
        <taxon>Actinomycetota</taxon>
        <taxon>Actinomycetes</taxon>
        <taxon>Pseudonocardiales</taxon>
        <taxon>Pseudonocardiaceae</taxon>
        <taxon>Actinomycetospora</taxon>
    </lineage>
</organism>
<dbReference type="EMBL" id="JACCBN010000001">
    <property type="protein sequence ID" value="NYD36016.1"/>
    <property type="molecule type" value="Genomic_DNA"/>
</dbReference>
<comment type="caution">
    <text evidence="1">The sequence shown here is derived from an EMBL/GenBank/DDBJ whole genome shotgun (WGS) entry which is preliminary data.</text>
</comment>
<dbReference type="GO" id="GO:0016301">
    <property type="term" value="F:kinase activity"/>
    <property type="evidence" value="ECO:0007669"/>
    <property type="project" value="UniProtKB-KW"/>
</dbReference>
<dbReference type="GO" id="GO:0009254">
    <property type="term" value="P:peptidoglycan turnover"/>
    <property type="evidence" value="ECO:0007669"/>
    <property type="project" value="InterPro"/>
</dbReference>
<dbReference type="Proteomes" id="UP000535890">
    <property type="component" value="Unassembled WGS sequence"/>
</dbReference>
<dbReference type="Pfam" id="PF03702">
    <property type="entry name" value="AnmK"/>
    <property type="match status" value="1"/>
</dbReference>
<dbReference type="NCBIfam" id="NF007146">
    <property type="entry name" value="PRK09585.2-6"/>
    <property type="match status" value="1"/>
</dbReference>
<dbReference type="InterPro" id="IPR043129">
    <property type="entry name" value="ATPase_NBD"/>
</dbReference>
<dbReference type="GO" id="GO:0006040">
    <property type="term" value="P:amino sugar metabolic process"/>
    <property type="evidence" value="ECO:0007669"/>
    <property type="project" value="InterPro"/>
</dbReference>
<dbReference type="GO" id="GO:0016773">
    <property type="term" value="F:phosphotransferase activity, alcohol group as acceptor"/>
    <property type="evidence" value="ECO:0007669"/>
    <property type="project" value="InterPro"/>
</dbReference>
<dbReference type="AlphaFoldDB" id="A0A7Y9DV08"/>
<gene>
    <name evidence="1" type="ORF">BJ983_002118</name>
</gene>
<dbReference type="Gene3D" id="3.30.420.40">
    <property type="match status" value="2"/>
</dbReference>
<dbReference type="RefSeq" id="WP_179793756.1">
    <property type="nucleotide sequence ID" value="NZ_BAABHP010000007.1"/>
</dbReference>
<dbReference type="EC" id="2.7.1.170" evidence="1"/>
<dbReference type="GO" id="GO:0005524">
    <property type="term" value="F:ATP binding"/>
    <property type="evidence" value="ECO:0007669"/>
    <property type="project" value="InterPro"/>
</dbReference>
<keyword evidence="1" id="KW-0418">Kinase</keyword>
<sequence length="408" mass="41250">MIVVGMLSGTSADGLDVAVCEIEVGPTTTLAVRRHEAVPWPDGLQERLLAVLPPARTTVGEIAALDHAIGRVAADAATGHDADLVAWLGQTVFHGISGGRATGGLQLGQPAWIAEATGLPVVSDLRSTDIAAGGHGAPLASTLDALWLAGDAAQRSSTRQGGPDTRIALNLGGIANVTVVAPIDPSTPREGNPRTTRALASSPHVTAFDTGPANCWLDVVAQRATGTAYDVDGALAASGVVDDGLLRHLLAEPYYAAPPPKTTGRERFTAPALDAAVAHAAPGIADADLAATLVALTARTVADACRAHGAVEVVGSGGGMTNPTLRAALAAELDPVPLVPADDRGLPAGAKEAVLTALLGALTWHGVPGVLPGATGSTTPRVLGRISPGHRPLRLPEPVAAVHRLEIR</sequence>
<protein>
    <submittedName>
        <fullName evidence="1">Anhydro-N-acetylmuramic acid kinase</fullName>
        <ecNumber evidence="1">2.7.1.170</ecNumber>
    </submittedName>
</protein>
<accession>A0A7Y9DV08</accession>
<reference evidence="1 2" key="1">
    <citation type="submission" date="2020-07" db="EMBL/GenBank/DDBJ databases">
        <title>Sequencing the genomes of 1000 actinobacteria strains.</title>
        <authorList>
            <person name="Klenk H.-P."/>
        </authorList>
    </citation>
    <scope>NUCLEOTIDE SEQUENCE [LARGE SCALE GENOMIC DNA]</scope>
    <source>
        <strain evidence="1 2">DSM 45772</strain>
    </source>
</reference>
<keyword evidence="1" id="KW-0808">Transferase</keyword>
<dbReference type="PANTHER" id="PTHR30605:SF0">
    <property type="entry name" value="ANHYDRO-N-ACETYLMURAMIC ACID KINASE"/>
    <property type="match status" value="1"/>
</dbReference>
<name>A0A7Y9DV08_9PSEU</name>
<dbReference type="SUPFAM" id="SSF53067">
    <property type="entry name" value="Actin-like ATPase domain"/>
    <property type="match status" value="1"/>
</dbReference>
<dbReference type="PANTHER" id="PTHR30605">
    <property type="entry name" value="ANHYDRO-N-ACETYLMURAMIC ACID KINASE"/>
    <property type="match status" value="1"/>
</dbReference>
<keyword evidence="2" id="KW-1185">Reference proteome</keyword>
<proteinExistence type="predicted"/>
<evidence type="ECO:0000313" key="2">
    <source>
        <dbReference type="Proteomes" id="UP000535890"/>
    </source>
</evidence>
<evidence type="ECO:0000313" key="1">
    <source>
        <dbReference type="EMBL" id="NYD36016.1"/>
    </source>
</evidence>
<dbReference type="InterPro" id="IPR005338">
    <property type="entry name" value="Anhydro_N_Ac-Mur_kinase"/>
</dbReference>